<comment type="similarity">
    <text evidence="2 13">Belongs to the SUA5 family.</text>
</comment>
<evidence type="ECO:0000256" key="7">
    <source>
        <dbReference type="ARBA" id="ARBA00022694"/>
    </source>
</evidence>
<feature type="binding site" evidence="14">
    <location>
        <position position="151"/>
    </location>
    <ligand>
        <name>ATP</name>
        <dbReference type="ChEBI" id="CHEBI:30616"/>
    </ligand>
</feature>
<evidence type="ECO:0000256" key="1">
    <source>
        <dbReference type="ARBA" id="ARBA00004496"/>
    </source>
</evidence>
<dbReference type="AlphaFoldDB" id="A0A517N9N7"/>
<feature type="binding site" evidence="14">
    <location>
        <position position="195"/>
    </location>
    <ligand>
        <name>ATP</name>
        <dbReference type="ChEBI" id="CHEBI:30616"/>
    </ligand>
</feature>
<proteinExistence type="inferred from homology"/>
<dbReference type="InterPro" id="IPR006070">
    <property type="entry name" value="Sua5-like_dom"/>
</dbReference>
<dbReference type="Proteomes" id="UP000318538">
    <property type="component" value="Chromosome"/>
</dbReference>
<evidence type="ECO:0000256" key="9">
    <source>
        <dbReference type="ARBA" id="ARBA00022741"/>
    </source>
</evidence>
<evidence type="ECO:0000256" key="6">
    <source>
        <dbReference type="ARBA" id="ARBA00022679"/>
    </source>
</evidence>
<keyword evidence="9 13" id="KW-0547">Nucleotide-binding</keyword>
<feature type="binding site" evidence="14">
    <location>
        <position position="181"/>
    </location>
    <ligand>
        <name>L-threonine</name>
        <dbReference type="ChEBI" id="CHEBI:57926"/>
    </ligand>
</feature>
<dbReference type="NCBIfam" id="TIGR00057">
    <property type="entry name" value="L-threonylcarbamoyladenylate synthase"/>
    <property type="match status" value="1"/>
</dbReference>
<feature type="binding site" evidence="14">
    <location>
        <position position="54"/>
    </location>
    <ligand>
        <name>ATP</name>
        <dbReference type="ChEBI" id="CHEBI:30616"/>
    </ligand>
</feature>
<dbReference type="FunFam" id="3.90.870.10:FF:000009">
    <property type="entry name" value="Threonylcarbamoyl-AMP synthase, putative"/>
    <property type="match status" value="1"/>
</dbReference>
<feature type="binding site" evidence="14">
    <location>
        <position position="31"/>
    </location>
    <ligand>
        <name>L-threonine</name>
        <dbReference type="ChEBI" id="CHEBI:57926"/>
    </ligand>
</feature>
<comment type="subcellular location">
    <subcellularLocation>
        <location evidence="1 13">Cytoplasm</location>
    </subcellularLocation>
</comment>
<evidence type="ECO:0000256" key="14">
    <source>
        <dbReference type="PIRSR" id="PIRSR004930-1"/>
    </source>
</evidence>
<dbReference type="SUPFAM" id="SSF55821">
    <property type="entry name" value="YrdC/RibB"/>
    <property type="match status" value="1"/>
</dbReference>
<dbReference type="PROSITE" id="PS51163">
    <property type="entry name" value="YRDC"/>
    <property type="match status" value="1"/>
</dbReference>
<dbReference type="Pfam" id="PF03481">
    <property type="entry name" value="Sua5_C"/>
    <property type="match status" value="1"/>
</dbReference>
<protein>
    <recommendedName>
        <fullName evidence="4 13">Threonylcarbamoyl-AMP synthase</fullName>
        <shortName evidence="13">TC-AMP synthase</shortName>
        <ecNumber evidence="3 13">2.7.7.87</ecNumber>
    </recommendedName>
    <alternativeName>
        <fullName evidence="11 13">L-threonylcarbamoyladenylate synthase</fullName>
    </alternativeName>
</protein>
<keyword evidence="10 13" id="KW-0067">ATP-binding</keyword>
<dbReference type="GO" id="GO:0006450">
    <property type="term" value="P:regulation of translational fidelity"/>
    <property type="evidence" value="ECO:0007669"/>
    <property type="project" value="TreeGrafter"/>
</dbReference>
<feature type="binding site" evidence="14">
    <location>
        <position position="239"/>
    </location>
    <ligand>
        <name>ATP</name>
        <dbReference type="ChEBI" id="CHEBI:30616"/>
    </ligand>
</feature>
<keyword evidence="7 13" id="KW-0819">tRNA processing</keyword>
<dbReference type="EMBL" id="CP036525">
    <property type="protein sequence ID" value="QDT03840.1"/>
    <property type="molecule type" value="Genomic_DNA"/>
</dbReference>
<dbReference type="KEGG" id="rlc:K227x_22250"/>
<dbReference type="RefSeq" id="WP_218933909.1">
    <property type="nucleotide sequence ID" value="NZ_CP036525.1"/>
</dbReference>
<feature type="domain" description="YrdC-like" evidence="15">
    <location>
        <begin position="9"/>
        <end position="199"/>
    </location>
</feature>
<name>A0A517N9N7_9BACT</name>
<evidence type="ECO:0000256" key="8">
    <source>
        <dbReference type="ARBA" id="ARBA00022695"/>
    </source>
</evidence>
<accession>A0A517N9N7</accession>
<evidence type="ECO:0000256" key="5">
    <source>
        <dbReference type="ARBA" id="ARBA00022490"/>
    </source>
</evidence>
<feature type="binding site" evidence="14">
    <location>
        <position position="63"/>
    </location>
    <ligand>
        <name>ATP</name>
        <dbReference type="ChEBI" id="CHEBI:30616"/>
    </ligand>
</feature>
<dbReference type="GO" id="GO:0008033">
    <property type="term" value="P:tRNA processing"/>
    <property type="evidence" value="ECO:0007669"/>
    <property type="project" value="UniProtKB-KW"/>
</dbReference>
<dbReference type="InterPro" id="IPR010923">
    <property type="entry name" value="T(6)A37_SUA5"/>
</dbReference>
<feature type="binding site" evidence="14">
    <location>
        <position position="121"/>
    </location>
    <ligand>
        <name>L-threonine</name>
        <dbReference type="ChEBI" id="CHEBI:57926"/>
    </ligand>
</feature>
<dbReference type="Gene3D" id="3.90.870.10">
    <property type="entry name" value="DHBP synthase"/>
    <property type="match status" value="1"/>
</dbReference>
<dbReference type="InterPro" id="IPR005145">
    <property type="entry name" value="Sua5_C"/>
</dbReference>
<comment type="function">
    <text evidence="13">Required for the formation of a threonylcarbamoyl group on adenosine at position 37 (t(6)A37) in tRNAs that read codons beginning with adenine.</text>
</comment>
<dbReference type="GO" id="GO:0003725">
    <property type="term" value="F:double-stranded RNA binding"/>
    <property type="evidence" value="ECO:0007669"/>
    <property type="project" value="UniProtKB-UniRule"/>
</dbReference>
<feature type="binding site" evidence="14">
    <location>
        <position position="143"/>
    </location>
    <ligand>
        <name>ATP</name>
        <dbReference type="ChEBI" id="CHEBI:30616"/>
    </ligand>
</feature>
<reference evidence="16 17" key="1">
    <citation type="submission" date="2019-02" db="EMBL/GenBank/DDBJ databases">
        <title>Deep-cultivation of Planctomycetes and their phenomic and genomic characterization uncovers novel biology.</title>
        <authorList>
            <person name="Wiegand S."/>
            <person name="Jogler M."/>
            <person name="Boedeker C."/>
            <person name="Pinto D."/>
            <person name="Vollmers J."/>
            <person name="Rivas-Marin E."/>
            <person name="Kohn T."/>
            <person name="Peeters S.H."/>
            <person name="Heuer A."/>
            <person name="Rast P."/>
            <person name="Oberbeckmann S."/>
            <person name="Bunk B."/>
            <person name="Jeske O."/>
            <person name="Meyerdierks A."/>
            <person name="Storesund J.E."/>
            <person name="Kallscheuer N."/>
            <person name="Luecker S."/>
            <person name="Lage O.M."/>
            <person name="Pohl T."/>
            <person name="Merkel B.J."/>
            <person name="Hornburger P."/>
            <person name="Mueller R.-W."/>
            <person name="Bruemmer F."/>
            <person name="Labrenz M."/>
            <person name="Spormann A.M."/>
            <person name="Op den Camp H."/>
            <person name="Overmann J."/>
            <person name="Amann R."/>
            <person name="Jetten M.S.M."/>
            <person name="Mascher T."/>
            <person name="Medema M.H."/>
            <person name="Devos D.P."/>
            <person name="Kaster A.-K."/>
            <person name="Ovreas L."/>
            <person name="Rohde M."/>
            <person name="Galperin M.Y."/>
            <person name="Jogler C."/>
        </authorList>
    </citation>
    <scope>NUCLEOTIDE SEQUENCE [LARGE SCALE GENOMIC DNA]</scope>
    <source>
        <strain evidence="16 17">K22_7</strain>
    </source>
</reference>
<dbReference type="InterPro" id="IPR038385">
    <property type="entry name" value="Sua5/YwlC_C"/>
</dbReference>
<dbReference type="PIRSF" id="PIRSF004930">
    <property type="entry name" value="Tln_factor_SUA5"/>
    <property type="match status" value="1"/>
</dbReference>
<dbReference type="Pfam" id="PF01300">
    <property type="entry name" value="Sua5_yciO_yrdC"/>
    <property type="match status" value="1"/>
</dbReference>
<evidence type="ECO:0000256" key="13">
    <source>
        <dbReference type="PIRNR" id="PIRNR004930"/>
    </source>
</evidence>
<evidence type="ECO:0000256" key="4">
    <source>
        <dbReference type="ARBA" id="ARBA00015492"/>
    </source>
</evidence>
<evidence type="ECO:0000256" key="11">
    <source>
        <dbReference type="ARBA" id="ARBA00029774"/>
    </source>
</evidence>
<dbReference type="InterPro" id="IPR050156">
    <property type="entry name" value="TC-AMP_synthase_SUA5"/>
</dbReference>
<evidence type="ECO:0000259" key="15">
    <source>
        <dbReference type="PROSITE" id="PS51163"/>
    </source>
</evidence>
<dbReference type="GO" id="GO:0005524">
    <property type="term" value="F:ATP binding"/>
    <property type="evidence" value="ECO:0007669"/>
    <property type="project" value="UniProtKB-UniRule"/>
</dbReference>
<evidence type="ECO:0000256" key="10">
    <source>
        <dbReference type="ARBA" id="ARBA00022840"/>
    </source>
</evidence>
<evidence type="ECO:0000313" key="17">
    <source>
        <dbReference type="Proteomes" id="UP000318538"/>
    </source>
</evidence>
<evidence type="ECO:0000256" key="3">
    <source>
        <dbReference type="ARBA" id="ARBA00012584"/>
    </source>
</evidence>
<sequence>MATIEIPNEASLDAAARLLGEGRLVAIPTETVYGLAANAWDASAVQRIFDAKGRPSTNPLIVHISSIDQIEMAVRLPLDDITQGQLDAVADLWPGPLTVVLPAGEQIPSIVTAGLATVAVRVPAHPVAQAILKRCAFPIAAPSANRSQYVSPTMAMHCASGLGDHLSMIIDGGPCDLGVESTIVALGPDGPRLLRPGSISAEDLSCRLKVPMAAFVSPSNHHGSEKPSFEAPGMMSEHYSPQTPLHLFDASHTDVPPRTGRIAFRKLPDPIADQYAVVETLSQDGNLDEISRGLFAAIRRLDQAGLDRIVIDVCQPTGLGRAIADRIQRAAAGHRESQ</sequence>
<feature type="binding site" evidence="14">
    <location>
        <position position="58"/>
    </location>
    <ligand>
        <name>ATP</name>
        <dbReference type="ChEBI" id="CHEBI:30616"/>
    </ligand>
</feature>
<keyword evidence="8 13" id="KW-0548">Nucleotidyltransferase</keyword>
<keyword evidence="5 13" id="KW-0963">Cytoplasm</keyword>
<dbReference type="PANTHER" id="PTHR17490:SF16">
    <property type="entry name" value="THREONYLCARBAMOYL-AMP SYNTHASE"/>
    <property type="match status" value="1"/>
</dbReference>
<comment type="catalytic activity">
    <reaction evidence="12 13">
        <text>L-threonine + hydrogencarbonate + ATP = L-threonylcarbamoyladenylate + diphosphate + H2O</text>
        <dbReference type="Rhea" id="RHEA:36407"/>
        <dbReference type="ChEBI" id="CHEBI:15377"/>
        <dbReference type="ChEBI" id="CHEBI:17544"/>
        <dbReference type="ChEBI" id="CHEBI:30616"/>
        <dbReference type="ChEBI" id="CHEBI:33019"/>
        <dbReference type="ChEBI" id="CHEBI:57926"/>
        <dbReference type="ChEBI" id="CHEBI:73682"/>
        <dbReference type="EC" id="2.7.7.87"/>
    </reaction>
</comment>
<evidence type="ECO:0000256" key="2">
    <source>
        <dbReference type="ARBA" id="ARBA00007663"/>
    </source>
</evidence>
<dbReference type="EC" id="2.7.7.87" evidence="3 13"/>
<feature type="binding site" evidence="14">
    <location>
        <position position="141"/>
    </location>
    <ligand>
        <name>L-threonine</name>
        <dbReference type="ChEBI" id="CHEBI:57926"/>
    </ligand>
</feature>
<evidence type="ECO:0000313" key="16">
    <source>
        <dbReference type="EMBL" id="QDT03840.1"/>
    </source>
</evidence>
<dbReference type="GO" id="GO:0000049">
    <property type="term" value="F:tRNA binding"/>
    <property type="evidence" value="ECO:0007669"/>
    <property type="project" value="TreeGrafter"/>
</dbReference>
<feature type="binding site" evidence="14">
    <location>
        <position position="117"/>
    </location>
    <ligand>
        <name>ATP</name>
        <dbReference type="ChEBI" id="CHEBI:30616"/>
    </ligand>
</feature>
<dbReference type="GO" id="GO:0005737">
    <property type="term" value="C:cytoplasm"/>
    <property type="evidence" value="ECO:0007669"/>
    <property type="project" value="UniProtKB-SubCell"/>
</dbReference>
<dbReference type="PANTHER" id="PTHR17490">
    <property type="entry name" value="SUA5"/>
    <property type="match status" value="1"/>
</dbReference>
<dbReference type="GO" id="GO:0061710">
    <property type="term" value="F:L-threonylcarbamoyladenylate synthase"/>
    <property type="evidence" value="ECO:0007669"/>
    <property type="project" value="UniProtKB-EC"/>
</dbReference>
<keyword evidence="17" id="KW-1185">Reference proteome</keyword>
<dbReference type="Gene3D" id="3.40.50.11030">
    <property type="entry name" value="Threonylcarbamoyl-AMP synthase, C-terminal domain"/>
    <property type="match status" value="1"/>
</dbReference>
<organism evidence="16 17">
    <name type="scientific">Rubripirellula lacrimiformis</name>
    <dbReference type="NCBI Taxonomy" id="1930273"/>
    <lineage>
        <taxon>Bacteria</taxon>
        <taxon>Pseudomonadati</taxon>
        <taxon>Planctomycetota</taxon>
        <taxon>Planctomycetia</taxon>
        <taxon>Pirellulales</taxon>
        <taxon>Pirellulaceae</taxon>
        <taxon>Rubripirellula</taxon>
    </lineage>
</organism>
<keyword evidence="6 13" id="KW-0808">Transferase</keyword>
<gene>
    <name evidence="16" type="primary">ywlC_2</name>
    <name evidence="16" type="ORF">K227x_22250</name>
</gene>
<evidence type="ECO:0000256" key="12">
    <source>
        <dbReference type="ARBA" id="ARBA00048366"/>
    </source>
</evidence>
<dbReference type="InterPro" id="IPR017945">
    <property type="entry name" value="DHBP_synth_RibB-like_a/b_dom"/>
</dbReference>